<name>A0A0G0CPL0_9BACT</name>
<reference evidence="1 2" key="1">
    <citation type="journal article" date="2015" name="Nature">
        <title>rRNA introns, odd ribosomes, and small enigmatic genomes across a large radiation of phyla.</title>
        <authorList>
            <person name="Brown C.T."/>
            <person name="Hug L.A."/>
            <person name="Thomas B.C."/>
            <person name="Sharon I."/>
            <person name="Castelle C.J."/>
            <person name="Singh A."/>
            <person name="Wilkins M.J."/>
            <person name="Williams K.H."/>
            <person name="Banfield J.F."/>
        </authorList>
    </citation>
    <scope>NUCLEOTIDE SEQUENCE [LARGE SCALE GENOMIC DNA]</scope>
</reference>
<dbReference type="AlphaFoldDB" id="A0A0G0CPL0"/>
<dbReference type="EMBL" id="LBOW01000002">
    <property type="protein sequence ID" value="KKP45312.1"/>
    <property type="molecule type" value="Genomic_DNA"/>
</dbReference>
<organism evidence="1 2">
    <name type="scientific">Candidatus Woesebacteria bacterium GW2011_GWB1_33_22</name>
    <dbReference type="NCBI Taxonomy" id="1618566"/>
    <lineage>
        <taxon>Bacteria</taxon>
        <taxon>Candidatus Woeseibacteriota</taxon>
    </lineage>
</organism>
<evidence type="ECO:0000313" key="1">
    <source>
        <dbReference type="EMBL" id="KKP45312.1"/>
    </source>
</evidence>
<evidence type="ECO:0000313" key="2">
    <source>
        <dbReference type="Proteomes" id="UP000034778"/>
    </source>
</evidence>
<comment type="caution">
    <text evidence="1">The sequence shown here is derived from an EMBL/GenBank/DDBJ whole genome shotgun (WGS) entry which is preliminary data.</text>
</comment>
<gene>
    <name evidence="1" type="ORF">UR35_C0002G0145</name>
</gene>
<protein>
    <submittedName>
        <fullName evidence="1">Uncharacterized protein</fullName>
    </submittedName>
</protein>
<dbReference type="STRING" id="1618566.UR35_C0002G0145"/>
<proteinExistence type="predicted"/>
<sequence>MHASSVDPVKDILKPFSTWGDEFRNNIGTLTLLKKEVTSDDWDGVTKNDYWRGIMSDLKTKMTEWNPMLIHGLMLNKIYQLSVPRVAFVDIREPINIKAFQEHAIETKQDIQQVETIFLVSDRSTHANNFSDMSVQNMKYDIVIENLRNPFYRDSDALWFLKARAKAFVEQEILEGRSKERIY</sequence>
<dbReference type="Proteomes" id="UP000034778">
    <property type="component" value="Unassembled WGS sequence"/>
</dbReference>
<accession>A0A0G0CPL0</accession>